<protein>
    <submittedName>
        <fullName evidence="1">Uncharacterized protein</fullName>
    </submittedName>
</protein>
<proteinExistence type="predicted"/>
<dbReference type="AlphaFoldDB" id="U1NJS2"/>
<evidence type="ECO:0000313" key="1">
    <source>
        <dbReference type="EMBL" id="ERG97203.1"/>
    </source>
</evidence>
<dbReference type="HOGENOM" id="CLU_2784007_0_0_2"/>
<name>U1NJS2_9EURY</name>
<reference evidence="1 2" key="1">
    <citation type="journal article" date="2013" name="PLoS ONE">
        <title>Assembly-driven community genomics of a hypersaline microbial ecosystem.</title>
        <authorList>
            <person name="Podell S."/>
            <person name="Ugalde J.A."/>
            <person name="Narasingarao P."/>
            <person name="Banfield J.F."/>
            <person name="Heidelberg K.B."/>
            <person name="Allen E.E."/>
        </authorList>
    </citation>
    <scope>NUCLEOTIDE SEQUENCE [LARGE SCALE GENOMIC DNA]</scope>
    <source>
        <strain evidence="2">J07HQW2</strain>
    </source>
</reference>
<evidence type="ECO:0000313" key="2">
    <source>
        <dbReference type="Proteomes" id="UP000030710"/>
    </source>
</evidence>
<dbReference type="STRING" id="1238425.J07HQW2_03689"/>
<gene>
    <name evidence="1" type="ORF">J07HQW2_03689</name>
</gene>
<sequence length="68" mass="7883">MINDTIGYNDRNLFTVSQRHYRGFGCFLGEPVSSNDLRVFSRGRILTPHYLDTFFSHLEKQLADDATQ</sequence>
<accession>U1NJS2</accession>
<dbReference type="EMBL" id="KE356561">
    <property type="protein sequence ID" value="ERG97203.1"/>
    <property type="molecule type" value="Genomic_DNA"/>
</dbReference>
<organism evidence="1 2">
    <name type="scientific">Haloquadratum walsbyi J07HQW2</name>
    <dbReference type="NCBI Taxonomy" id="1238425"/>
    <lineage>
        <taxon>Archaea</taxon>
        <taxon>Methanobacteriati</taxon>
        <taxon>Methanobacteriota</taxon>
        <taxon>Stenosarchaea group</taxon>
        <taxon>Halobacteria</taxon>
        <taxon>Halobacteriales</taxon>
        <taxon>Haloferacaceae</taxon>
        <taxon>Haloquadratum</taxon>
    </lineage>
</organism>
<dbReference type="Proteomes" id="UP000030710">
    <property type="component" value="Unassembled WGS sequence"/>
</dbReference>